<gene>
    <name evidence="2" type="ORF">SteCoe_27144</name>
</gene>
<dbReference type="PRINTS" id="PR00625">
    <property type="entry name" value="JDOMAIN"/>
</dbReference>
<dbReference type="InterPro" id="IPR036869">
    <property type="entry name" value="J_dom_sf"/>
</dbReference>
<dbReference type="SUPFAM" id="SSF46565">
    <property type="entry name" value="Chaperone J-domain"/>
    <property type="match status" value="1"/>
</dbReference>
<dbReference type="Pfam" id="PF00226">
    <property type="entry name" value="DnaJ"/>
    <property type="match status" value="1"/>
</dbReference>
<name>A0A1R2BB95_9CILI</name>
<dbReference type="AlphaFoldDB" id="A0A1R2BB95"/>
<organism evidence="2 3">
    <name type="scientific">Stentor coeruleus</name>
    <dbReference type="NCBI Taxonomy" id="5963"/>
    <lineage>
        <taxon>Eukaryota</taxon>
        <taxon>Sar</taxon>
        <taxon>Alveolata</taxon>
        <taxon>Ciliophora</taxon>
        <taxon>Postciliodesmatophora</taxon>
        <taxon>Heterotrichea</taxon>
        <taxon>Heterotrichida</taxon>
        <taxon>Stentoridae</taxon>
        <taxon>Stentor</taxon>
    </lineage>
</organism>
<evidence type="ECO:0000259" key="1">
    <source>
        <dbReference type="PROSITE" id="PS50076"/>
    </source>
</evidence>
<dbReference type="PROSITE" id="PS50076">
    <property type="entry name" value="DNAJ_2"/>
    <property type="match status" value="1"/>
</dbReference>
<keyword evidence="3" id="KW-1185">Reference proteome</keyword>
<accession>A0A1R2BB95</accession>
<comment type="caution">
    <text evidence="2">The sequence shown here is derived from an EMBL/GenBank/DDBJ whole genome shotgun (WGS) entry which is preliminary data.</text>
</comment>
<dbReference type="Gene3D" id="1.10.287.110">
    <property type="entry name" value="DnaJ domain"/>
    <property type="match status" value="1"/>
</dbReference>
<evidence type="ECO:0000313" key="3">
    <source>
        <dbReference type="Proteomes" id="UP000187209"/>
    </source>
</evidence>
<dbReference type="OrthoDB" id="376357at2759"/>
<sequence>MIRGALRALSSLDKVSYVKVPIIYPKVKPQEPNEQDYEILKISPQASNREIIMAFRELSFAIHPTNNMTPQAAKKYAELVEAYDRIALHRMAENGVPQPYTEAYYPPKTNTKVIKEFLEENSFYTPHVSDNYVQVLFVFWGVFGLLHTLCQIHNPFLKT</sequence>
<protein>
    <recommendedName>
        <fullName evidence="1">J domain-containing protein</fullName>
    </recommendedName>
</protein>
<dbReference type="Proteomes" id="UP000187209">
    <property type="component" value="Unassembled WGS sequence"/>
</dbReference>
<reference evidence="2 3" key="1">
    <citation type="submission" date="2016-11" db="EMBL/GenBank/DDBJ databases">
        <title>The macronuclear genome of Stentor coeruleus: a giant cell with tiny introns.</title>
        <authorList>
            <person name="Slabodnick M."/>
            <person name="Ruby J.G."/>
            <person name="Reiff S.B."/>
            <person name="Swart E.C."/>
            <person name="Gosai S."/>
            <person name="Prabakaran S."/>
            <person name="Witkowska E."/>
            <person name="Larue G.E."/>
            <person name="Fisher S."/>
            <person name="Freeman R.M."/>
            <person name="Gunawardena J."/>
            <person name="Chu W."/>
            <person name="Stover N.A."/>
            <person name="Gregory B.D."/>
            <person name="Nowacki M."/>
            <person name="Derisi J."/>
            <person name="Roy S.W."/>
            <person name="Marshall W.F."/>
            <person name="Sood P."/>
        </authorList>
    </citation>
    <scope>NUCLEOTIDE SEQUENCE [LARGE SCALE GENOMIC DNA]</scope>
    <source>
        <strain evidence="2">WM001</strain>
    </source>
</reference>
<evidence type="ECO:0000313" key="2">
    <source>
        <dbReference type="EMBL" id="OMJ74027.1"/>
    </source>
</evidence>
<dbReference type="EMBL" id="MPUH01000779">
    <property type="protein sequence ID" value="OMJ74027.1"/>
    <property type="molecule type" value="Genomic_DNA"/>
</dbReference>
<dbReference type="InterPro" id="IPR001623">
    <property type="entry name" value="DnaJ_domain"/>
</dbReference>
<dbReference type="SMART" id="SM00271">
    <property type="entry name" value="DnaJ"/>
    <property type="match status" value="1"/>
</dbReference>
<proteinExistence type="predicted"/>
<dbReference type="CDD" id="cd06257">
    <property type="entry name" value="DnaJ"/>
    <property type="match status" value="1"/>
</dbReference>
<feature type="domain" description="J" evidence="1">
    <location>
        <begin position="35"/>
        <end position="91"/>
    </location>
</feature>